<reference evidence="2 3" key="1">
    <citation type="submission" date="2022-10" db="EMBL/GenBank/DDBJ databases">
        <authorList>
            <person name="Xie J."/>
            <person name="Shen N."/>
        </authorList>
    </citation>
    <scope>NUCLEOTIDE SEQUENCE [LARGE SCALE GENOMIC DNA]</scope>
    <source>
        <strain evidence="2 3">DSM 41681</strain>
    </source>
</reference>
<sequence length="60" mass="6464">MPFDHNDHYHPLLLRHLPPGARTALDVGCGTGRFARRLVAHGLRVDALDPDPATLAAAEA</sequence>
<dbReference type="GO" id="GO:0032259">
    <property type="term" value="P:methylation"/>
    <property type="evidence" value="ECO:0007669"/>
    <property type="project" value="UniProtKB-KW"/>
</dbReference>
<dbReference type="SUPFAM" id="SSF53335">
    <property type="entry name" value="S-adenosyl-L-methionine-dependent methyltransferases"/>
    <property type="match status" value="1"/>
</dbReference>
<dbReference type="Pfam" id="PF08242">
    <property type="entry name" value="Methyltransf_12"/>
    <property type="match status" value="1"/>
</dbReference>
<feature type="non-terminal residue" evidence="2">
    <location>
        <position position="60"/>
    </location>
</feature>
<proteinExistence type="predicted"/>
<protein>
    <submittedName>
        <fullName evidence="2">Class I SAM-dependent methyltransferase</fullName>
    </submittedName>
</protein>
<dbReference type="Gene3D" id="3.40.50.150">
    <property type="entry name" value="Vaccinia Virus protein VP39"/>
    <property type="match status" value="1"/>
</dbReference>
<evidence type="ECO:0000259" key="1">
    <source>
        <dbReference type="Pfam" id="PF08242"/>
    </source>
</evidence>
<gene>
    <name evidence="2" type="ORF">OKJ48_22250</name>
</gene>
<dbReference type="GO" id="GO:0008168">
    <property type="term" value="F:methyltransferase activity"/>
    <property type="evidence" value="ECO:0007669"/>
    <property type="project" value="UniProtKB-KW"/>
</dbReference>
<comment type="caution">
    <text evidence="2">The sequence shown here is derived from an EMBL/GenBank/DDBJ whole genome shotgun (WGS) entry which is preliminary data.</text>
</comment>
<keyword evidence="3" id="KW-1185">Reference proteome</keyword>
<feature type="domain" description="Methyltransferase type 12" evidence="1">
    <location>
        <begin position="25"/>
        <end position="58"/>
    </location>
</feature>
<organism evidence="2 3">
    <name type="scientific">Streptomyces kunmingensis</name>
    <dbReference type="NCBI Taxonomy" id="68225"/>
    <lineage>
        <taxon>Bacteria</taxon>
        <taxon>Bacillati</taxon>
        <taxon>Actinomycetota</taxon>
        <taxon>Actinomycetes</taxon>
        <taxon>Kitasatosporales</taxon>
        <taxon>Streptomycetaceae</taxon>
        <taxon>Streptomyces</taxon>
    </lineage>
</organism>
<keyword evidence="2" id="KW-0808">Transferase</keyword>
<accession>A0ABU6CE17</accession>
<dbReference type="InterPro" id="IPR013217">
    <property type="entry name" value="Methyltransf_12"/>
</dbReference>
<evidence type="ECO:0000313" key="2">
    <source>
        <dbReference type="EMBL" id="MEB3962951.1"/>
    </source>
</evidence>
<keyword evidence="2" id="KW-0489">Methyltransferase</keyword>
<dbReference type="InterPro" id="IPR029063">
    <property type="entry name" value="SAM-dependent_MTases_sf"/>
</dbReference>
<dbReference type="EMBL" id="JAOZYB010000193">
    <property type="protein sequence ID" value="MEB3962951.1"/>
    <property type="molecule type" value="Genomic_DNA"/>
</dbReference>
<evidence type="ECO:0000313" key="3">
    <source>
        <dbReference type="Proteomes" id="UP001352223"/>
    </source>
</evidence>
<dbReference type="RefSeq" id="WP_324770594.1">
    <property type="nucleotide sequence ID" value="NZ_BAAATS010000002.1"/>
</dbReference>
<name>A0ABU6CE17_9ACTN</name>
<dbReference type="CDD" id="cd02440">
    <property type="entry name" value="AdoMet_MTases"/>
    <property type="match status" value="1"/>
</dbReference>
<dbReference type="Proteomes" id="UP001352223">
    <property type="component" value="Unassembled WGS sequence"/>
</dbReference>